<evidence type="ECO:0000313" key="2">
    <source>
        <dbReference type="EMBL" id="QPS08572.1"/>
    </source>
</evidence>
<organism evidence="2 3">
    <name type="scientific">Delftia acidovorans</name>
    <name type="common">Pseudomonas acidovorans</name>
    <name type="synonym">Comamonas acidovorans</name>
    <dbReference type="NCBI Taxonomy" id="80866"/>
    <lineage>
        <taxon>Bacteria</taxon>
        <taxon>Pseudomonadati</taxon>
        <taxon>Pseudomonadota</taxon>
        <taxon>Betaproteobacteria</taxon>
        <taxon>Burkholderiales</taxon>
        <taxon>Comamonadaceae</taxon>
        <taxon>Delftia</taxon>
    </lineage>
</organism>
<dbReference type="AlphaFoldDB" id="A0A7T2S4Q6"/>
<dbReference type="Gene3D" id="3.40.50.1820">
    <property type="entry name" value="alpha/beta hydrolase"/>
    <property type="match status" value="1"/>
</dbReference>
<dbReference type="SUPFAM" id="SSF53474">
    <property type="entry name" value="alpha/beta-Hydrolases"/>
    <property type="match status" value="1"/>
</dbReference>
<dbReference type="Proteomes" id="UP000594778">
    <property type="component" value="Chromosome"/>
</dbReference>
<dbReference type="InterPro" id="IPR029058">
    <property type="entry name" value="AB_hydrolase_fold"/>
</dbReference>
<evidence type="ECO:0000256" key="1">
    <source>
        <dbReference type="SAM" id="MobiDB-lite"/>
    </source>
</evidence>
<feature type="region of interest" description="Disordered" evidence="1">
    <location>
        <begin position="175"/>
        <end position="219"/>
    </location>
</feature>
<evidence type="ECO:0000313" key="3">
    <source>
        <dbReference type="Proteomes" id="UP000594778"/>
    </source>
</evidence>
<proteinExistence type="predicted"/>
<accession>A0A7T2S4Q6</accession>
<dbReference type="InterPro" id="IPR010662">
    <property type="entry name" value="RBBP9/YdeN"/>
</dbReference>
<feature type="compositionally biased region" description="Low complexity" evidence="1">
    <location>
        <begin position="197"/>
        <end position="219"/>
    </location>
</feature>
<sequence length="219" mass="23620">MNPHRIIIVPGWRNSGPDHWQSLWAQQLPHAERVEQDDWLVPHRDPWVAALEQLVLSRPEPVVLAAHSLGCITAAHMGPEASARVRGALLVAPADPERRAQLADFAPVPYAPLPYRSVLVASSNDPYCPIRRAGAYARAWGSEFVRLQNAGHINVESGFGDWPLGLALLQSLTQGDSWQPAQPRPAVRSPRSPRPPRVAAAHASVSAGTGAGAPWAAGL</sequence>
<dbReference type="GO" id="GO:0016787">
    <property type="term" value="F:hydrolase activity"/>
    <property type="evidence" value="ECO:0007669"/>
    <property type="project" value="UniProtKB-KW"/>
</dbReference>
<dbReference type="EMBL" id="CP065668">
    <property type="protein sequence ID" value="QPS08572.1"/>
    <property type="molecule type" value="Genomic_DNA"/>
</dbReference>
<protein>
    <submittedName>
        <fullName evidence="2">Serine hydrolase family protein</fullName>
    </submittedName>
</protein>
<dbReference type="RefSeq" id="WP_197955849.1">
    <property type="nucleotide sequence ID" value="NZ_CP065668.1"/>
</dbReference>
<name>A0A7T2S4Q6_DELAC</name>
<reference evidence="2 3" key="1">
    <citation type="submission" date="2020-12" db="EMBL/GenBank/DDBJ databases">
        <title>FDA dAtabase for Regulatory Grade micrObial Sequences (FDA-ARGOS): Supporting development and validation of Infectious Disease Dx tests.</title>
        <authorList>
            <person name="Sproer C."/>
            <person name="Gronow S."/>
            <person name="Severitt S."/>
            <person name="Schroder I."/>
            <person name="Tallon L."/>
            <person name="Sadzewicz L."/>
            <person name="Zhao X."/>
            <person name="Boylan J."/>
            <person name="Ott S."/>
            <person name="Bowen H."/>
            <person name="Vavikolanu K."/>
            <person name="Mehta A."/>
            <person name="Aluvathingal J."/>
            <person name="Nadendla S."/>
            <person name="Lowell S."/>
            <person name="Myers T."/>
            <person name="Yan Y."/>
            <person name="Sichtig H."/>
        </authorList>
    </citation>
    <scope>NUCLEOTIDE SEQUENCE [LARGE SCALE GENOMIC DNA]</scope>
    <source>
        <strain evidence="2 3">FDAARGOS_909</strain>
    </source>
</reference>
<dbReference type="Pfam" id="PF06821">
    <property type="entry name" value="Ser_hydrolase"/>
    <property type="match status" value="1"/>
</dbReference>
<keyword evidence="2" id="KW-0378">Hydrolase</keyword>
<gene>
    <name evidence="2" type="ORF">I6G66_30795</name>
</gene>
<feature type="compositionally biased region" description="Low complexity" evidence="1">
    <location>
        <begin position="180"/>
        <end position="190"/>
    </location>
</feature>